<proteinExistence type="predicted"/>
<keyword evidence="2" id="KW-1133">Transmembrane helix</keyword>
<feature type="transmembrane region" description="Helical" evidence="2">
    <location>
        <begin position="51"/>
        <end position="70"/>
    </location>
</feature>
<feature type="region of interest" description="Disordered" evidence="1">
    <location>
        <begin position="73"/>
        <end position="98"/>
    </location>
</feature>
<protein>
    <submittedName>
        <fullName evidence="3">Uncharacterized protein</fullName>
    </submittedName>
</protein>
<reference evidence="4" key="1">
    <citation type="journal article" date="2019" name="Int. J. Syst. Evol. Microbiol.">
        <title>The Global Catalogue of Microorganisms (GCM) 10K type strain sequencing project: providing services to taxonomists for standard genome sequencing and annotation.</title>
        <authorList>
            <consortium name="The Broad Institute Genomics Platform"/>
            <consortium name="The Broad Institute Genome Sequencing Center for Infectious Disease"/>
            <person name="Wu L."/>
            <person name="Ma J."/>
        </authorList>
    </citation>
    <scope>NUCLEOTIDE SEQUENCE [LARGE SCALE GENOMIC DNA]</scope>
    <source>
        <strain evidence="4">CECT 7806</strain>
    </source>
</reference>
<dbReference type="Proteomes" id="UP001244297">
    <property type="component" value="Unassembled WGS sequence"/>
</dbReference>
<evidence type="ECO:0000256" key="1">
    <source>
        <dbReference type="SAM" id="MobiDB-lite"/>
    </source>
</evidence>
<gene>
    <name evidence="3" type="ORF">QWZ18_16415</name>
</gene>
<sequence>MGYVLIALLGVACGVLLTWYLLVPIVTLVAVAAGVAGALRGQPLGEVLSDTVVMVCILEASWIATVFVVARRTHRRAGRSRISDPARRPSHEPSEREG</sequence>
<dbReference type="RefSeq" id="WP_238285310.1">
    <property type="nucleotide sequence ID" value="NZ_BPQS01000002.1"/>
</dbReference>
<evidence type="ECO:0000313" key="3">
    <source>
        <dbReference type="EMBL" id="MDN3572201.1"/>
    </source>
</evidence>
<evidence type="ECO:0000256" key="2">
    <source>
        <dbReference type="SAM" id="Phobius"/>
    </source>
</evidence>
<organism evidence="3 4">
    <name type="scientific">Methylobacterium longum</name>
    <dbReference type="NCBI Taxonomy" id="767694"/>
    <lineage>
        <taxon>Bacteria</taxon>
        <taxon>Pseudomonadati</taxon>
        <taxon>Pseudomonadota</taxon>
        <taxon>Alphaproteobacteria</taxon>
        <taxon>Hyphomicrobiales</taxon>
        <taxon>Methylobacteriaceae</taxon>
        <taxon>Methylobacterium</taxon>
    </lineage>
</organism>
<evidence type="ECO:0000313" key="4">
    <source>
        <dbReference type="Proteomes" id="UP001244297"/>
    </source>
</evidence>
<keyword evidence="2" id="KW-0812">Transmembrane</keyword>
<dbReference type="EMBL" id="JAUFPT010000058">
    <property type="protein sequence ID" value="MDN3572201.1"/>
    <property type="molecule type" value="Genomic_DNA"/>
</dbReference>
<accession>A0ABT8ARP9</accession>
<keyword evidence="2" id="KW-0472">Membrane</keyword>
<feature type="compositionally biased region" description="Basic and acidic residues" evidence="1">
    <location>
        <begin position="81"/>
        <end position="98"/>
    </location>
</feature>
<comment type="caution">
    <text evidence="3">The sequence shown here is derived from an EMBL/GenBank/DDBJ whole genome shotgun (WGS) entry which is preliminary data.</text>
</comment>
<name>A0ABT8ARP9_9HYPH</name>
<keyword evidence="4" id="KW-1185">Reference proteome</keyword>